<organism evidence="1 2">
    <name type="scientific">Clunio marinus</name>
    <dbReference type="NCBI Taxonomy" id="568069"/>
    <lineage>
        <taxon>Eukaryota</taxon>
        <taxon>Metazoa</taxon>
        <taxon>Ecdysozoa</taxon>
        <taxon>Arthropoda</taxon>
        <taxon>Hexapoda</taxon>
        <taxon>Insecta</taxon>
        <taxon>Pterygota</taxon>
        <taxon>Neoptera</taxon>
        <taxon>Endopterygota</taxon>
        <taxon>Diptera</taxon>
        <taxon>Nematocera</taxon>
        <taxon>Chironomoidea</taxon>
        <taxon>Chironomidae</taxon>
        <taxon>Clunio</taxon>
    </lineage>
</organism>
<reference evidence="1 2" key="1">
    <citation type="submission" date="2015-04" db="EMBL/GenBank/DDBJ databases">
        <authorList>
            <person name="Syromyatnikov M.Y."/>
            <person name="Popov V.N."/>
        </authorList>
    </citation>
    <scope>NUCLEOTIDE SEQUENCE [LARGE SCALE GENOMIC DNA]</scope>
</reference>
<evidence type="ECO:0000313" key="2">
    <source>
        <dbReference type="Proteomes" id="UP000183832"/>
    </source>
</evidence>
<name>A0A1J1IS34_9DIPT</name>
<protein>
    <submittedName>
        <fullName evidence="1">CLUMA_CG015551, isoform A</fullName>
    </submittedName>
</protein>
<dbReference type="EMBL" id="CVRI01000057">
    <property type="protein sequence ID" value="CRL02364.1"/>
    <property type="molecule type" value="Genomic_DNA"/>
</dbReference>
<evidence type="ECO:0000313" key="1">
    <source>
        <dbReference type="EMBL" id="CRL02364.1"/>
    </source>
</evidence>
<dbReference type="AlphaFoldDB" id="A0A1J1IS34"/>
<sequence>MKKKFFFTELTSVTFTPDLVLTFISRTHIILNLNKFEFVCASTTKIYQLCPTLLTRYETNDLNPKF</sequence>
<gene>
    <name evidence="1" type="ORF">CLUMA_CG015551</name>
</gene>
<accession>A0A1J1IS34</accession>
<keyword evidence="2" id="KW-1185">Reference proteome</keyword>
<dbReference type="Proteomes" id="UP000183832">
    <property type="component" value="Unassembled WGS sequence"/>
</dbReference>
<proteinExistence type="predicted"/>